<feature type="transmembrane region" description="Helical" evidence="1">
    <location>
        <begin position="26"/>
        <end position="46"/>
    </location>
</feature>
<gene>
    <name evidence="3" type="ORF">N8A98_05400</name>
</gene>
<keyword evidence="4" id="KW-1185">Reference proteome</keyword>
<feature type="transmembrane region" description="Helical" evidence="1">
    <location>
        <begin position="73"/>
        <end position="94"/>
    </location>
</feature>
<accession>A0ABY6CHG7</accession>
<proteinExistence type="predicted"/>
<dbReference type="EMBL" id="CP104965">
    <property type="protein sequence ID" value="UXN70626.1"/>
    <property type="molecule type" value="Genomic_DNA"/>
</dbReference>
<dbReference type="Proteomes" id="UP001061862">
    <property type="component" value="Chromosome"/>
</dbReference>
<dbReference type="InterPro" id="IPR045594">
    <property type="entry name" value="DUF6460"/>
</dbReference>
<evidence type="ECO:0000313" key="4">
    <source>
        <dbReference type="Proteomes" id="UP001061862"/>
    </source>
</evidence>
<organism evidence="3 4">
    <name type="scientific">Devosia neptuniae</name>
    <dbReference type="NCBI Taxonomy" id="191302"/>
    <lineage>
        <taxon>Bacteria</taxon>
        <taxon>Pseudomonadati</taxon>
        <taxon>Pseudomonadota</taxon>
        <taxon>Alphaproteobacteria</taxon>
        <taxon>Hyphomicrobiales</taxon>
        <taxon>Devosiaceae</taxon>
        <taxon>Devosia</taxon>
    </lineage>
</organism>
<reference evidence="3 4" key="1">
    <citation type="submission" date="2022-09" db="EMBL/GenBank/DDBJ databases">
        <title>Interaction between co-microsymbionts with complementary sets of symbiotic genes in legume-rhizobium systems.</title>
        <authorList>
            <person name="Safronova V."/>
            <person name="Sazanova A."/>
            <person name="Afonin A."/>
            <person name="Chirak E."/>
        </authorList>
    </citation>
    <scope>NUCLEOTIDE SEQUENCE [LARGE SCALE GENOMIC DNA]</scope>
    <source>
        <strain evidence="3 4">A18/4-1</strain>
    </source>
</reference>
<protein>
    <submittedName>
        <fullName evidence="3">DUF6460 domain-containing protein</fullName>
    </submittedName>
</protein>
<evidence type="ECO:0000256" key="1">
    <source>
        <dbReference type="SAM" id="Phobius"/>
    </source>
</evidence>
<sequence length="97" mass="10615">MSEQYESQPRQRSGLERLLGERPGGLLIRLVVLSLIVGFVMAVLGFDARDVVQGAVRLVQDALRDGTGVLGNMVSYTLAGAALVVPIWIVLRLLKRR</sequence>
<keyword evidence="1" id="KW-0472">Membrane</keyword>
<evidence type="ECO:0000313" key="3">
    <source>
        <dbReference type="EMBL" id="UXN70626.1"/>
    </source>
</evidence>
<dbReference type="RefSeq" id="WP_262169760.1">
    <property type="nucleotide sequence ID" value="NZ_CP104965.1"/>
</dbReference>
<dbReference type="Pfam" id="PF20061">
    <property type="entry name" value="DUF6460"/>
    <property type="match status" value="1"/>
</dbReference>
<keyword evidence="1" id="KW-0812">Transmembrane</keyword>
<feature type="domain" description="DUF6460" evidence="2">
    <location>
        <begin position="63"/>
        <end position="97"/>
    </location>
</feature>
<evidence type="ECO:0000259" key="2">
    <source>
        <dbReference type="Pfam" id="PF20061"/>
    </source>
</evidence>
<name>A0ABY6CHG7_9HYPH</name>
<keyword evidence="1" id="KW-1133">Transmembrane helix</keyword>